<protein>
    <submittedName>
        <fullName evidence="1">Uncharacterized protein</fullName>
    </submittedName>
</protein>
<accession>A0A3N6V3C5</accession>
<comment type="caution">
    <text evidence="1">The sequence shown here is derived from an EMBL/GenBank/DDBJ whole genome shotgun (WGS) entry which is preliminary data.</text>
</comment>
<evidence type="ECO:0000313" key="2">
    <source>
        <dbReference type="Proteomes" id="UP000279457"/>
    </source>
</evidence>
<name>A0A3N6V3C5_9GAMM</name>
<gene>
    <name evidence="1" type="ORF">EB241_03985</name>
</gene>
<dbReference type="AlphaFoldDB" id="A0A3N6V3C5"/>
<reference evidence="1 2" key="1">
    <citation type="submission" date="2018-10" db="EMBL/GenBank/DDBJ databases">
        <title>Draft genome sequence for the type isolate of Erwinia psidii, agent causal of bacterial blight in guava (Psidium guajava) and wilt and die-back of Eucalyptus spp.</title>
        <authorList>
            <person name="Hermenegildo P.S."/>
            <person name="Santos S.A."/>
            <person name="Guimaraes L.M.S."/>
            <person name="Vidigal P.M.P."/>
            <person name="Pereira I.C."/>
            <person name="Badel J.L."/>
            <person name="Alfenas-Zerbini P."/>
            <person name="Ferreira M.A.S.V."/>
            <person name="Alfenas A.C."/>
        </authorList>
    </citation>
    <scope>NUCLEOTIDE SEQUENCE [LARGE SCALE GENOMIC DNA]</scope>
    <source>
        <strain evidence="1 2">IBSBF 435</strain>
    </source>
</reference>
<evidence type="ECO:0000313" key="1">
    <source>
        <dbReference type="EMBL" id="RQM39595.1"/>
    </source>
</evidence>
<keyword evidence="2" id="KW-1185">Reference proteome</keyword>
<dbReference type="EMBL" id="RHHM01000002">
    <property type="protein sequence ID" value="RQM39595.1"/>
    <property type="molecule type" value="Genomic_DNA"/>
</dbReference>
<dbReference type="Proteomes" id="UP000279457">
    <property type="component" value="Unassembled WGS sequence"/>
</dbReference>
<organism evidence="1 2">
    <name type="scientific">Erwinia psidii</name>
    <dbReference type="NCBI Taxonomy" id="69224"/>
    <lineage>
        <taxon>Bacteria</taxon>
        <taxon>Pseudomonadati</taxon>
        <taxon>Pseudomonadota</taxon>
        <taxon>Gammaproteobacteria</taxon>
        <taxon>Enterobacterales</taxon>
        <taxon>Erwiniaceae</taxon>
        <taxon>Erwinia</taxon>
    </lineage>
</organism>
<dbReference type="OrthoDB" id="6539751at2"/>
<proteinExistence type="predicted"/>
<sequence>MKNSDDEKLCDILIGEAVVELLARNEAISWGSLLGKLQAALDAGDVEVRIAKMAIEEVKAGMASRYTSGISIDNPNDTIRLSGTSCSSTKH</sequence>
<dbReference type="RefSeq" id="WP_124231898.1">
    <property type="nucleotide sequence ID" value="NZ_RHHM01000002.1"/>
</dbReference>